<evidence type="ECO:0000313" key="2">
    <source>
        <dbReference type="EMBL" id="CAB0032929.1"/>
    </source>
</evidence>
<evidence type="ECO:0000313" key="3">
    <source>
        <dbReference type="Proteomes" id="UP000479190"/>
    </source>
</evidence>
<keyword evidence="1" id="KW-0732">Signal</keyword>
<dbReference type="Proteomes" id="UP000479190">
    <property type="component" value="Unassembled WGS sequence"/>
</dbReference>
<keyword evidence="3" id="KW-1185">Reference proteome</keyword>
<gene>
    <name evidence="2" type="ORF">TBRA_LOCUS4853</name>
</gene>
<dbReference type="EMBL" id="CADCXV010000694">
    <property type="protein sequence ID" value="CAB0032929.1"/>
    <property type="molecule type" value="Genomic_DNA"/>
</dbReference>
<accession>A0A6H5I6B6</accession>
<organism evidence="2 3">
    <name type="scientific">Trichogramma brassicae</name>
    <dbReference type="NCBI Taxonomy" id="86971"/>
    <lineage>
        <taxon>Eukaryota</taxon>
        <taxon>Metazoa</taxon>
        <taxon>Ecdysozoa</taxon>
        <taxon>Arthropoda</taxon>
        <taxon>Hexapoda</taxon>
        <taxon>Insecta</taxon>
        <taxon>Pterygota</taxon>
        <taxon>Neoptera</taxon>
        <taxon>Endopterygota</taxon>
        <taxon>Hymenoptera</taxon>
        <taxon>Apocrita</taxon>
        <taxon>Proctotrupomorpha</taxon>
        <taxon>Chalcidoidea</taxon>
        <taxon>Trichogrammatidae</taxon>
        <taxon>Trichogramma</taxon>
    </lineage>
</organism>
<name>A0A6H5I6B6_9HYME</name>
<protein>
    <recommendedName>
        <fullName evidence="4">Secreted protein</fullName>
    </recommendedName>
</protein>
<evidence type="ECO:0000256" key="1">
    <source>
        <dbReference type="SAM" id="SignalP"/>
    </source>
</evidence>
<sequence length="141" mass="14642">MAACRLLAAVRPAFALPSMWPCGNDHRDNRTTVDSTLREHPGRRATAIAIDRSPILGNQLSGMSATSLPAHMGSGCAASGCFATAFSSLSPGFADFSRTATPLGVSAIRRCPGSLVRLCRVMASRPSSARPLASGAESHDS</sequence>
<evidence type="ECO:0008006" key="4">
    <source>
        <dbReference type="Google" id="ProtNLM"/>
    </source>
</evidence>
<feature type="signal peptide" evidence="1">
    <location>
        <begin position="1"/>
        <end position="15"/>
    </location>
</feature>
<feature type="chain" id="PRO_5026012851" description="Secreted protein" evidence="1">
    <location>
        <begin position="16"/>
        <end position="141"/>
    </location>
</feature>
<proteinExistence type="predicted"/>
<reference evidence="2 3" key="1">
    <citation type="submission" date="2020-02" db="EMBL/GenBank/DDBJ databases">
        <authorList>
            <person name="Ferguson B K."/>
        </authorList>
    </citation>
    <scope>NUCLEOTIDE SEQUENCE [LARGE SCALE GENOMIC DNA]</scope>
</reference>
<dbReference type="AlphaFoldDB" id="A0A6H5I6B6"/>